<dbReference type="InParanoid" id="F4X3X3"/>
<organism evidence="2">
    <name type="scientific">Acromyrmex echinatior</name>
    <name type="common">Panamanian leafcutter ant</name>
    <name type="synonym">Acromyrmex octospinosus echinatior</name>
    <dbReference type="NCBI Taxonomy" id="103372"/>
    <lineage>
        <taxon>Eukaryota</taxon>
        <taxon>Metazoa</taxon>
        <taxon>Ecdysozoa</taxon>
        <taxon>Arthropoda</taxon>
        <taxon>Hexapoda</taxon>
        <taxon>Insecta</taxon>
        <taxon>Pterygota</taxon>
        <taxon>Neoptera</taxon>
        <taxon>Endopterygota</taxon>
        <taxon>Hymenoptera</taxon>
        <taxon>Apocrita</taxon>
        <taxon>Aculeata</taxon>
        <taxon>Formicoidea</taxon>
        <taxon>Formicidae</taxon>
        <taxon>Myrmicinae</taxon>
        <taxon>Acromyrmex</taxon>
    </lineage>
</organism>
<evidence type="ECO:0000313" key="1">
    <source>
        <dbReference type="EMBL" id="EGI58920.1"/>
    </source>
</evidence>
<sequence length="198" mass="22247">MRYKEARSCIIRPTCALHLVRAWATNCGKLPRKSGNRAVGYEAQAACRDGTTQLPYIWEAILQVIIRTDATGGFPVEREHFHVTLQFSCFDDASEEEANAVPLEKRCRIGSWRLANSQFIKLQRRQVHSTANNGWRGIGNATSAFYESFPSEQGYRTAYANKYDRTTLFYAKRVTDVTSSGGTMRETASRNTSGYALG</sequence>
<keyword evidence="2" id="KW-1185">Reference proteome</keyword>
<gene>
    <name evidence="1" type="ORF">G5I_13036</name>
</gene>
<accession>F4X3X3</accession>
<dbReference type="EMBL" id="GL888624">
    <property type="protein sequence ID" value="EGI58920.1"/>
    <property type="molecule type" value="Genomic_DNA"/>
</dbReference>
<dbReference type="Proteomes" id="UP000007755">
    <property type="component" value="Unassembled WGS sequence"/>
</dbReference>
<evidence type="ECO:0000313" key="2">
    <source>
        <dbReference type="Proteomes" id="UP000007755"/>
    </source>
</evidence>
<dbReference type="AlphaFoldDB" id="F4X3X3"/>
<protein>
    <submittedName>
        <fullName evidence="1">Uncharacterized protein</fullName>
    </submittedName>
</protein>
<proteinExistence type="predicted"/>
<reference evidence="1" key="1">
    <citation type="submission" date="2011-02" db="EMBL/GenBank/DDBJ databases">
        <title>The genome of the leaf-cutting ant Acromyrmex echinatior suggests key adaptations to social evolution and fungus farming.</title>
        <authorList>
            <person name="Nygaard S."/>
            <person name="Zhang G."/>
        </authorList>
    </citation>
    <scope>NUCLEOTIDE SEQUENCE</scope>
</reference>
<name>F4X3X3_ACREC</name>